<accession>A0A915KAY5</accession>
<name>A0A915KAY5_ROMCU</name>
<reference evidence="2" key="1">
    <citation type="submission" date="2022-11" db="UniProtKB">
        <authorList>
            <consortium name="WormBaseParasite"/>
        </authorList>
    </citation>
    <scope>IDENTIFICATION</scope>
</reference>
<organism evidence="1 2">
    <name type="scientific">Romanomermis culicivorax</name>
    <name type="common">Nematode worm</name>
    <dbReference type="NCBI Taxonomy" id="13658"/>
    <lineage>
        <taxon>Eukaryota</taxon>
        <taxon>Metazoa</taxon>
        <taxon>Ecdysozoa</taxon>
        <taxon>Nematoda</taxon>
        <taxon>Enoplea</taxon>
        <taxon>Dorylaimia</taxon>
        <taxon>Mermithida</taxon>
        <taxon>Mermithoidea</taxon>
        <taxon>Mermithidae</taxon>
        <taxon>Romanomermis</taxon>
    </lineage>
</organism>
<proteinExistence type="predicted"/>
<dbReference type="AlphaFoldDB" id="A0A915KAY5"/>
<protein>
    <submittedName>
        <fullName evidence="2">Uncharacterized protein</fullName>
    </submittedName>
</protein>
<evidence type="ECO:0000313" key="1">
    <source>
        <dbReference type="Proteomes" id="UP000887565"/>
    </source>
</evidence>
<dbReference type="Proteomes" id="UP000887565">
    <property type="component" value="Unplaced"/>
</dbReference>
<keyword evidence="1" id="KW-1185">Reference proteome</keyword>
<sequence length="129" mass="14643">WIKNGTLTIHLQLHNTSIHIFPSVLNSNKVFNRLVAIVYCCLIRPAKFKALTNDLSKSPAVVCPRKADYHLPQYGMKYSSHSSGAELRVYKDLGKFRNHAWEKLGLILAVTGGEAKDKWNYLRENFGAK</sequence>
<dbReference type="WBParaSite" id="nRc.2.0.1.t35083-RA">
    <property type="protein sequence ID" value="nRc.2.0.1.t35083-RA"/>
    <property type="gene ID" value="nRc.2.0.1.g35083"/>
</dbReference>
<evidence type="ECO:0000313" key="2">
    <source>
        <dbReference type="WBParaSite" id="nRc.2.0.1.t35083-RA"/>
    </source>
</evidence>